<evidence type="ECO:0000256" key="3">
    <source>
        <dbReference type="ARBA" id="ARBA00022723"/>
    </source>
</evidence>
<evidence type="ECO:0000259" key="8">
    <source>
        <dbReference type="PROSITE" id="PS51379"/>
    </source>
</evidence>
<reference evidence="9" key="1">
    <citation type="submission" date="2023-03" db="EMBL/GenBank/DDBJ databases">
        <title>Chitinimonas shenzhenensis gen. nov., sp. nov., a novel member of family Burkholderiaceae isolated from activated sludge collected in Shen Zhen, China.</title>
        <authorList>
            <person name="Wang X."/>
        </authorList>
    </citation>
    <scope>NUCLEOTIDE SEQUENCE</scope>
    <source>
        <strain evidence="9">DQS-5</strain>
    </source>
</reference>
<dbReference type="InterPro" id="IPR037171">
    <property type="entry name" value="NagB/RpiA_transferase-like"/>
</dbReference>
<keyword evidence="3" id="KW-0479">Metal-binding</keyword>
<dbReference type="RefSeq" id="WP_284102446.1">
    <property type="nucleotide sequence ID" value="NZ_JARRAF010000031.1"/>
</dbReference>
<name>A0ABT7E5E3_9NEIS</name>
<dbReference type="PROSITE" id="PS00198">
    <property type="entry name" value="4FE4S_FER_1"/>
    <property type="match status" value="1"/>
</dbReference>
<keyword evidence="6" id="KW-0408">Iron</keyword>
<evidence type="ECO:0000256" key="2">
    <source>
        <dbReference type="ARBA" id="ARBA00022485"/>
    </source>
</evidence>
<organism evidence="9 10">
    <name type="scientific">Parachitinimonas caeni</name>
    <dbReference type="NCBI Taxonomy" id="3031301"/>
    <lineage>
        <taxon>Bacteria</taxon>
        <taxon>Pseudomonadati</taxon>
        <taxon>Pseudomonadota</taxon>
        <taxon>Betaproteobacteria</taxon>
        <taxon>Neisseriales</taxon>
        <taxon>Chitinibacteraceae</taxon>
        <taxon>Parachitinimonas</taxon>
    </lineage>
</organism>
<dbReference type="InterPro" id="IPR003741">
    <property type="entry name" value="LUD_dom"/>
</dbReference>
<dbReference type="Pfam" id="PF02589">
    <property type="entry name" value="LUD_dom"/>
    <property type="match status" value="1"/>
</dbReference>
<dbReference type="Gene3D" id="1.10.1060.10">
    <property type="entry name" value="Alpha-helical ferredoxin"/>
    <property type="match status" value="1"/>
</dbReference>
<keyword evidence="7" id="KW-0411">Iron-sulfur</keyword>
<evidence type="ECO:0000256" key="5">
    <source>
        <dbReference type="ARBA" id="ARBA00022982"/>
    </source>
</evidence>
<keyword evidence="5" id="KW-0249">Electron transport</keyword>
<dbReference type="EMBL" id="JARRAF010000031">
    <property type="protein sequence ID" value="MDK2126132.1"/>
    <property type="molecule type" value="Genomic_DNA"/>
</dbReference>
<proteinExistence type="predicted"/>
<keyword evidence="1" id="KW-0813">Transport</keyword>
<comment type="caution">
    <text evidence="9">The sequence shown here is derived from an EMBL/GenBank/DDBJ whole genome shotgun (WGS) entry which is preliminary data.</text>
</comment>
<dbReference type="PANTHER" id="PTHR47153">
    <property type="entry name" value="LACTATE UTILIZATION PROTEIN B"/>
    <property type="match status" value="1"/>
</dbReference>
<dbReference type="Gene3D" id="3.40.50.10420">
    <property type="entry name" value="NagB/RpiA/CoA transferase-like"/>
    <property type="match status" value="1"/>
</dbReference>
<dbReference type="PANTHER" id="PTHR47153:SF2">
    <property type="entry name" value="LACTATE UTILIZATION PROTEIN B"/>
    <property type="match status" value="1"/>
</dbReference>
<dbReference type="SUPFAM" id="SSF100950">
    <property type="entry name" value="NagB/RpiA/CoA transferase-like"/>
    <property type="match status" value="1"/>
</dbReference>
<keyword evidence="2" id="KW-0004">4Fe-4S</keyword>
<evidence type="ECO:0000313" key="9">
    <source>
        <dbReference type="EMBL" id="MDK2126132.1"/>
    </source>
</evidence>
<evidence type="ECO:0000313" key="10">
    <source>
        <dbReference type="Proteomes" id="UP001172778"/>
    </source>
</evidence>
<evidence type="ECO:0000256" key="1">
    <source>
        <dbReference type="ARBA" id="ARBA00022448"/>
    </source>
</evidence>
<dbReference type="NCBIfam" id="TIGR00273">
    <property type="entry name" value="LutB/LldF family L-lactate oxidation iron-sulfur protein"/>
    <property type="match status" value="1"/>
</dbReference>
<keyword evidence="10" id="KW-1185">Reference proteome</keyword>
<dbReference type="InterPro" id="IPR017896">
    <property type="entry name" value="4Fe4S_Fe-S-bd"/>
</dbReference>
<sequence length="473" mass="52085">MRDDFAHRAGAALANSQLQRSLARIPIKFVSKRAAAVEDFGDFEALRTAGQAIRDTVLSDLDAWLLRFEAEATRRGAVVHWAESAADANRIVVDIAQAGGVRLAVKSKSMVSEECELNPALEAAGVKVVETDLGEYVLQLANEKPSHIVAPIIHKNKEEVADLFAQHHAVPRQGSAWREDIEGLTREARQMLRPQFLQADMGISGANFLVAETGSALLVTNEGNGRLCTTLPRIHVAITGIEKVVPTLEDAATLVRLLTRSATGQSISNYVSLLTGRQDAGASDGPQEMHIILLDNGRSGLLGTELQAMLRCIRCGACMNHCPVYQAVGGHAYGWVYPGPMGAILTPAYRGLERAPELPHAATLCGQCSVVCPVKIPLPDLMRHWRERQANRGQKSWRERWSYRAWAWLAMRPRYYDWASRIAVRLLGWRAVDGKLRHLPFAGAWTDGRDLPAPTGQTFRELYARRTGKGGRR</sequence>
<dbReference type="InterPro" id="IPR009051">
    <property type="entry name" value="Helical_ferredxn"/>
</dbReference>
<feature type="domain" description="4Fe-4S ferredoxin-type" evidence="8">
    <location>
        <begin position="302"/>
        <end position="333"/>
    </location>
</feature>
<evidence type="ECO:0000256" key="4">
    <source>
        <dbReference type="ARBA" id="ARBA00022737"/>
    </source>
</evidence>
<keyword evidence="4" id="KW-0677">Repeat</keyword>
<dbReference type="InterPro" id="IPR024569">
    <property type="entry name" value="LutB_C"/>
</dbReference>
<dbReference type="PROSITE" id="PS51379">
    <property type="entry name" value="4FE4S_FER_2"/>
    <property type="match status" value="1"/>
</dbReference>
<accession>A0ABT7E5E3</accession>
<dbReference type="InterPro" id="IPR024185">
    <property type="entry name" value="FTHF_cligase-like_sf"/>
</dbReference>
<gene>
    <name evidence="9" type="ORF">PZA18_18985</name>
</gene>
<dbReference type="Pfam" id="PF11870">
    <property type="entry name" value="LutB_C"/>
    <property type="match status" value="1"/>
</dbReference>
<dbReference type="Pfam" id="PF13183">
    <property type="entry name" value="Fer4_8"/>
    <property type="match status" value="1"/>
</dbReference>
<dbReference type="InterPro" id="IPR017900">
    <property type="entry name" value="4Fe4S_Fe_S_CS"/>
</dbReference>
<dbReference type="Proteomes" id="UP001172778">
    <property type="component" value="Unassembled WGS sequence"/>
</dbReference>
<dbReference type="InterPro" id="IPR004452">
    <property type="entry name" value="LutB/LldF"/>
</dbReference>
<evidence type="ECO:0000256" key="7">
    <source>
        <dbReference type="ARBA" id="ARBA00023014"/>
    </source>
</evidence>
<protein>
    <submittedName>
        <fullName evidence="9">LutB/LldF family L-lactate oxidation iron-sulfur protein</fullName>
    </submittedName>
</protein>
<evidence type="ECO:0000256" key="6">
    <source>
        <dbReference type="ARBA" id="ARBA00023004"/>
    </source>
</evidence>
<dbReference type="SUPFAM" id="SSF46548">
    <property type="entry name" value="alpha-helical ferredoxin"/>
    <property type="match status" value="1"/>
</dbReference>